<dbReference type="InterPro" id="IPR023862">
    <property type="entry name" value="CHP03960_rSAM"/>
</dbReference>
<dbReference type="Gene3D" id="3.80.30.20">
    <property type="entry name" value="tm_1862 like domain"/>
    <property type="match status" value="1"/>
</dbReference>
<dbReference type="SFLD" id="SFLDG01082">
    <property type="entry name" value="B12-binding_domain_containing"/>
    <property type="match status" value="1"/>
</dbReference>
<dbReference type="SUPFAM" id="SSF102114">
    <property type="entry name" value="Radical SAM enzymes"/>
    <property type="match status" value="1"/>
</dbReference>
<evidence type="ECO:0000313" key="3">
    <source>
        <dbReference type="Proteomes" id="UP000525298"/>
    </source>
</evidence>
<dbReference type="NCBIfam" id="TIGR03936">
    <property type="entry name" value="sam_1_link_chp"/>
    <property type="match status" value="1"/>
</dbReference>
<sequence>MTDLKMGPLLSLVEKPSRYMGGEINAIVKTGEDIRLRMALAFPDTYEIGMSHFGMQILYDLVNARPEACAERVFAPGVDMAELLKSRQLPLFSLETRRPLGEFDIVGFSLLYELNYTNVLMMLDLAGIPFYADQRGSNHPFVIAGGPCTVNPEPVALFFDAMVVGDGEAVLPAMLDAWADWKDAGAENKTELLKAWAAIEGVYVPVFFAAAFDASGRQKTRPLLPGYDKVRRAVIPDLDLVGFPESPVIPFGRPVHDRLRLEIARGCTRGCRFCQAGMIYRPVRERSPDTLAGLVEKSLGSTGYEDLSLLSLSTGDYSCLTPLMKHLAAQYRRRHLAISIPSFRAGTLNPEMMELIRSVRKTGFTIAPEAGSPRLRSVINKNISEDEIIETVSTAFDLGWQLVKLYFMIGLPTETDADIEAIAELVRRLHKLRPKGRRGGNINVSVATFIPKPHVPFQWAGQLDAATARDRMQYLRRRVKGRGVEFKWQDPETSRLEGVFARGDRRLAPVLAAAYQRGCRFDGWTDSFDKAAWDETFTAQGVDPEVYLQPVDLDAPLPWDHIDTGVSRDFLAAEHQKALDGTPTPDCRSGDCQGCGVCDFKTCRPIEAFEKKCDVSAPAAPAPPLADAEGPFHRVRVVYSKLGPARYFGQLELVSIFLRALRRAGVEPAYSAGFHPKPKVAFGDALPVGMESEAESFFMTIATDFPLEQIPASLNRHLPEGLLAVGCSPAQTREVPQRPGPAVYQVTLPSGSRFDHQAFEAFTAAPAFEVMFSTRKKGDQQVDLKAVVTECFRLRPDRLQLRMVQPSGLTLRPGPVVASIFSLPDAVMHQARVLKLAEHAGCTGDFTEPGNI</sequence>
<dbReference type="Pfam" id="PF10105">
    <property type="entry name" value="DUF2344"/>
    <property type="match status" value="1"/>
</dbReference>
<dbReference type="InterPro" id="IPR045784">
    <property type="entry name" value="Radical_SAM_N2"/>
</dbReference>
<evidence type="ECO:0000313" key="2">
    <source>
        <dbReference type="EMBL" id="MBA2879951.1"/>
    </source>
</evidence>
<dbReference type="CDD" id="cd01335">
    <property type="entry name" value="Radical_SAM"/>
    <property type="match status" value="1"/>
</dbReference>
<dbReference type="GO" id="GO:0003824">
    <property type="term" value="F:catalytic activity"/>
    <property type="evidence" value="ECO:0007669"/>
    <property type="project" value="InterPro"/>
</dbReference>
<dbReference type="SFLD" id="SFLDS00029">
    <property type="entry name" value="Radical_SAM"/>
    <property type="match status" value="1"/>
</dbReference>
<dbReference type="Proteomes" id="UP000525298">
    <property type="component" value="Unassembled WGS sequence"/>
</dbReference>
<dbReference type="PROSITE" id="PS51918">
    <property type="entry name" value="RADICAL_SAM"/>
    <property type="match status" value="1"/>
</dbReference>
<comment type="caution">
    <text evidence="2">The sequence shown here is derived from an EMBL/GenBank/DDBJ whole genome shotgun (WGS) entry which is preliminary data.</text>
</comment>
<dbReference type="InterPro" id="IPR058240">
    <property type="entry name" value="rSAM_sf"/>
</dbReference>
<dbReference type="InterPro" id="IPR018768">
    <property type="entry name" value="DUF2344"/>
</dbReference>
<dbReference type="SMART" id="SM00729">
    <property type="entry name" value="Elp3"/>
    <property type="match status" value="1"/>
</dbReference>
<gene>
    <name evidence="2" type="ORF">HNR65_000258</name>
</gene>
<organism evidence="2 3">
    <name type="scientific">Desulfosalsimonas propionicica</name>
    <dbReference type="NCBI Taxonomy" id="332175"/>
    <lineage>
        <taxon>Bacteria</taxon>
        <taxon>Pseudomonadati</taxon>
        <taxon>Thermodesulfobacteriota</taxon>
        <taxon>Desulfobacteria</taxon>
        <taxon>Desulfobacterales</taxon>
        <taxon>Desulfosalsimonadaceae</taxon>
        <taxon>Desulfosalsimonas</taxon>
    </lineage>
</organism>
<evidence type="ECO:0000259" key="1">
    <source>
        <dbReference type="PROSITE" id="PS51918"/>
    </source>
</evidence>
<dbReference type="NCBIfam" id="TIGR03960">
    <property type="entry name" value="rSAM_fuse_unch"/>
    <property type="match status" value="1"/>
</dbReference>
<protein>
    <submittedName>
        <fullName evidence="2">Radical SAM family uncharacterized protein/radical SAM-linked protein</fullName>
    </submittedName>
</protein>
<dbReference type="EMBL" id="JACDUS010000001">
    <property type="protein sequence ID" value="MBA2879951.1"/>
    <property type="molecule type" value="Genomic_DNA"/>
</dbReference>
<dbReference type="InterPro" id="IPR023404">
    <property type="entry name" value="rSAM_horseshoe"/>
</dbReference>
<dbReference type="AlphaFoldDB" id="A0A7W0HJC2"/>
<dbReference type="InterPro" id="IPR006638">
    <property type="entry name" value="Elp3/MiaA/NifB-like_rSAM"/>
</dbReference>
<reference evidence="2 3" key="1">
    <citation type="submission" date="2020-07" db="EMBL/GenBank/DDBJ databases">
        <title>Genomic Encyclopedia of Type Strains, Phase IV (KMG-IV): sequencing the most valuable type-strain genomes for metagenomic binning, comparative biology and taxonomic classification.</title>
        <authorList>
            <person name="Goeker M."/>
        </authorList>
    </citation>
    <scope>NUCLEOTIDE SEQUENCE [LARGE SCALE GENOMIC DNA]</scope>
    <source>
        <strain evidence="2 3">DSM 17721</strain>
    </source>
</reference>
<accession>A0A7W0HJC2</accession>
<dbReference type="PANTHER" id="PTHR42731:SF1">
    <property type="entry name" value="RADICAL SAM DOMAIN PROTEIN"/>
    <property type="match status" value="1"/>
</dbReference>
<dbReference type="GO" id="GO:0051536">
    <property type="term" value="F:iron-sulfur cluster binding"/>
    <property type="evidence" value="ECO:0007669"/>
    <property type="project" value="InterPro"/>
</dbReference>
<dbReference type="PANTHER" id="PTHR42731">
    <property type="entry name" value="SLL1084 PROTEIN"/>
    <property type="match status" value="1"/>
</dbReference>
<dbReference type="Pfam" id="PF04055">
    <property type="entry name" value="Radical_SAM"/>
    <property type="match status" value="1"/>
</dbReference>
<dbReference type="InterPro" id="IPR007197">
    <property type="entry name" value="rSAM"/>
</dbReference>
<proteinExistence type="predicted"/>
<dbReference type="Pfam" id="PF19864">
    <property type="entry name" value="Radical_SAM_N2"/>
    <property type="match status" value="1"/>
</dbReference>
<name>A0A7W0HJC2_9BACT</name>
<keyword evidence="3" id="KW-1185">Reference proteome</keyword>
<dbReference type="RefSeq" id="WP_181549631.1">
    <property type="nucleotide sequence ID" value="NZ_JACDUS010000001.1"/>
</dbReference>
<feature type="domain" description="Radical SAM core" evidence="1">
    <location>
        <begin position="253"/>
        <end position="485"/>
    </location>
</feature>